<organism evidence="2 3">
    <name type="scientific">Salvia divinorum</name>
    <name type="common">Maria pastora</name>
    <name type="synonym">Diviner's sage</name>
    <dbReference type="NCBI Taxonomy" id="28513"/>
    <lineage>
        <taxon>Eukaryota</taxon>
        <taxon>Viridiplantae</taxon>
        <taxon>Streptophyta</taxon>
        <taxon>Embryophyta</taxon>
        <taxon>Tracheophyta</taxon>
        <taxon>Spermatophyta</taxon>
        <taxon>Magnoliopsida</taxon>
        <taxon>eudicotyledons</taxon>
        <taxon>Gunneridae</taxon>
        <taxon>Pentapetalae</taxon>
        <taxon>asterids</taxon>
        <taxon>lamiids</taxon>
        <taxon>Lamiales</taxon>
        <taxon>Lamiaceae</taxon>
        <taxon>Nepetoideae</taxon>
        <taxon>Mentheae</taxon>
        <taxon>Salviinae</taxon>
        <taxon>Salvia</taxon>
        <taxon>Salvia subgen. Calosphace</taxon>
    </lineage>
</organism>
<dbReference type="PANTHER" id="PTHR38926">
    <property type="entry name" value="F-BOX DOMAIN CONTAINING PROTEIN, EXPRESSED"/>
    <property type="match status" value="1"/>
</dbReference>
<accession>A0ABD1G0G0</accession>
<dbReference type="SUPFAM" id="SSF81383">
    <property type="entry name" value="F-box domain"/>
    <property type="match status" value="1"/>
</dbReference>
<dbReference type="InterPro" id="IPR001810">
    <property type="entry name" value="F-box_dom"/>
</dbReference>
<dbReference type="Proteomes" id="UP001567538">
    <property type="component" value="Unassembled WGS sequence"/>
</dbReference>
<dbReference type="SUPFAM" id="SSF52047">
    <property type="entry name" value="RNI-like"/>
    <property type="match status" value="1"/>
</dbReference>
<evidence type="ECO:0000259" key="1">
    <source>
        <dbReference type="PROSITE" id="PS50181"/>
    </source>
</evidence>
<dbReference type="InterPro" id="IPR032675">
    <property type="entry name" value="LRR_dom_sf"/>
</dbReference>
<keyword evidence="3" id="KW-1185">Reference proteome</keyword>
<evidence type="ECO:0000313" key="2">
    <source>
        <dbReference type="EMBL" id="KAL1537577.1"/>
    </source>
</evidence>
<dbReference type="PROSITE" id="PS50181">
    <property type="entry name" value="FBOX"/>
    <property type="match status" value="1"/>
</dbReference>
<dbReference type="Gene3D" id="1.20.1280.50">
    <property type="match status" value="1"/>
</dbReference>
<dbReference type="Gene3D" id="3.80.10.10">
    <property type="entry name" value="Ribonuclease Inhibitor"/>
    <property type="match status" value="1"/>
</dbReference>
<gene>
    <name evidence="2" type="ORF">AAHA92_30073</name>
</gene>
<dbReference type="CDD" id="cd22164">
    <property type="entry name" value="F-box_AtSKIP19-like"/>
    <property type="match status" value="1"/>
</dbReference>
<reference evidence="2 3" key="1">
    <citation type="submission" date="2024-06" db="EMBL/GenBank/DDBJ databases">
        <title>A chromosome level genome sequence of Diviner's sage (Salvia divinorum).</title>
        <authorList>
            <person name="Ford S.A."/>
            <person name="Ro D.-K."/>
            <person name="Ness R.W."/>
            <person name="Phillips M.A."/>
        </authorList>
    </citation>
    <scope>NUCLEOTIDE SEQUENCE [LARGE SCALE GENOMIC DNA]</scope>
    <source>
        <strain evidence="2">SAF-2024a</strain>
        <tissue evidence="2">Leaf</tissue>
    </source>
</reference>
<dbReference type="PANTHER" id="PTHR38926:SF2">
    <property type="entry name" value="F-BOX_LRR-REPEAT PROTEIN 21-RELATED"/>
    <property type="match status" value="1"/>
</dbReference>
<evidence type="ECO:0000313" key="3">
    <source>
        <dbReference type="Proteomes" id="UP001567538"/>
    </source>
</evidence>
<feature type="domain" description="F-box" evidence="1">
    <location>
        <begin position="21"/>
        <end position="68"/>
    </location>
</feature>
<comment type="caution">
    <text evidence="2">The sequence shown here is derived from an EMBL/GenBank/DDBJ whole genome shotgun (WGS) entry which is preliminary data.</text>
</comment>
<dbReference type="AlphaFoldDB" id="A0ABD1G0G0"/>
<dbReference type="EMBL" id="JBEAFC010000011">
    <property type="protein sequence ID" value="KAL1537577.1"/>
    <property type="molecule type" value="Genomic_DNA"/>
</dbReference>
<name>A0ABD1G0G0_SALDI</name>
<sequence>MSTGREIPAAAAAATAAASSSPPWIELPADVTANILQRIGAEEMMSSAQKVCTTWWKVCKDPALYRVIDFSSTKQIDFEAIYSASCRRAVDRIQGQLTDFTIQYFGSDNLMEYIADRSPNLKRLKLGTCFMISGTCAARIVAKLGQLQELHLTIRTAVSSAELRAIGNVCPTLKSFSCNGFK</sequence>
<protein>
    <submittedName>
        <fullName evidence="2">F-box/LRR-repeat protein 23 isoform X2</fullName>
    </submittedName>
</protein>
<proteinExistence type="predicted"/>
<dbReference type="InterPro" id="IPR036047">
    <property type="entry name" value="F-box-like_dom_sf"/>
</dbReference>